<dbReference type="AlphaFoldDB" id="A0AAD9V3K2"/>
<evidence type="ECO:0000313" key="1">
    <source>
        <dbReference type="EMBL" id="KAK2559936.1"/>
    </source>
</evidence>
<gene>
    <name evidence="1" type="ORF">P5673_017513</name>
</gene>
<proteinExistence type="predicted"/>
<reference evidence="1" key="2">
    <citation type="journal article" date="2023" name="Science">
        <title>Genomic signatures of disease resistance in endangered staghorn corals.</title>
        <authorList>
            <person name="Vollmer S.V."/>
            <person name="Selwyn J.D."/>
            <person name="Despard B.A."/>
            <person name="Roesel C.L."/>
        </authorList>
    </citation>
    <scope>NUCLEOTIDE SEQUENCE</scope>
    <source>
        <strain evidence="1">K2</strain>
    </source>
</reference>
<sequence length="61" mass="6939">MPFQVPFCVIPPYCPSGDRSIGRSKFRYWISAVPTSKRNTCLISSIAKGADFNIVDRKMER</sequence>
<keyword evidence="2" id="KW-1185">Reference proteome</keyword>
<dbReference type="Proteomes" id="UP001249851">
    <property type="component" value="Unassembled WGS sequence"/>
</dbReference>
<dbReference type="EMBL" id="JARQWQ010000038">
    <property type="protein sequence ID" value="KAK2559936.1"/>
    <property type="molecule type" value="Genomic_DNA"/>
</dbReference>
<evidence type="ECO:0000313" key="2">
    <source>
        <dbReference type="Proteomes" id="UP001249851"/>
    </source>
</evidence>
<organism evidence="1 2">
    <name type="scientific">Acropora cervicornis</name>
    <name type="common">Staghorn coral</name>
    <dbReference type="NCBI Taxonomy" id="6130"/>
    <lineage>
        <taxon>Eukaryota</taxon>
        <taxon>Metazoa</taxon>
        <taxon>Cnidaria</taxon>
        <taxon>Anthozoa</taxon>
        <taxon>Hexacorallia</taxon>
        <taxon>Scleractinia</taxon>
        <taxon>Astrocoeniina</taxon>
        <taxon>Acroporidae</taxon>
        <taxon>Acropora</taxon>
    </lineage>
</organism>
<name>A0AAD9V3K2_ACRCE</name>
<accession>A0AAD9V3K2</accession>
<protein>
    <submittedName>
        <fullName evidence="1">Uncharacterized protein</fullName>
    </submittedName>
</protein>
<reference evidence="1" key="1">
    <citation type="journal article" date="2023" name="G3 (Bethesda)">
        <title>Whole genome assembly and annotation of the endangered Caribbean coral Acropora cervicornis.</title>
        <authorList>
            <person name="Selwyn J.D."/>
            <person name="Vollmer S.V."/>
        </authorList>
    </citation>
    <scope>NUCLEOTIDE SEQUENCE</scope>
    <source>
        <strain evidence="1">K2</strain>
    </source>
</reference>
<comment type="caution">
    <text evidence="1">The sequence shown here is derived from an EMBL/GenBank/DDBJ whole genome shotgun (WGS) entry which is preliminary data.</text>
</comment>